<evidence type="ECO:0000256" key="2">
    <source>
        <dbReference type="ARBA" id="ARBA00022741"/>
    </source>
</evidence>
<dbReference type="PANTHER" id="PTHR43392">
    <property type="entry name" value="AAA-TYPE ATPASE FAMILY PROTEIN / ANKYRIN REPEAT FAMILY PROTEIN"/>
    <property type="match status" value="1"/>
</dbReference>
<feature type="domain" description="AAA+ ATPase" evidence="7">
    <location>
        <begin position="1606"/>
        <end position="1768"/>
    </location>
</feature>
<evidence type="ECO:0000256" key="5">
    <source>
        <dbReference type="SAM" id="Coils"/>
    </source>
</evidence>
<evidence type="ECO:0000256" key="6">
    <source>
        <dbReference type="SAM" id="MobiDB-lite"/>
    </source>
</evidence>
<evidence type="ECO:0000256" key="1">
    <source>
        <dbReference type="ARBA" id="ARBA00010378"/>
    </source>
</evidence>
<dbReference type="Pfam" id="PF00004">
    <property type="entry name" value="AAA"/>
    <property type="match status" value="2"/>
</dbReference>
<keyword evidence="4" id="KW-0067">ATP-binding</keyword>
<keyword evidence="5" id="KW-0175">Coiled coil</keyword>
<dbReference type="SMART" id="SM00382">
    <property type="entry name" value="AAA"/>
    <property type="match status" value="4"/>
</dbReference>
<dbReference type="Proteomes" id="UP000249619">
    <property type="component" value="Unassembled WGS sequence"/>
</dbReference>
<dbReference type="Pfam" id="PF13086">
    <property type="entry name" value="AAA_11"/>
    <property type="match status" value="1"/>
</dbReference>
<accession>A0A364N772</accession>
<dbReference type="GO" id="GO:0004386">
    <property type="term" value="F:helicase activity"/>
    <property type="evidence" value="ECO:0007669"/>
    <property type="project" value="InterPro"/>
</dbReference>
<feature type="compositionally biased region" description="Polar residues" evidence="6">
    <location>
        <begin position="1249"/>
        <end position="1258"/>
    </location>
</feature>
<dbReference type="STRING" id="183478.A0A364N772"/>
<reference evidence="9" key="1">
    <citation type="submission" date="2018-05" db="EMBL/GenBank/DDBJ databases">
        <title>Draft genome sequence of Stemphylium lycopersici strain CIDEFI 213.</title>
        <authorList>
            <person name="Medina R."/>
            <person name="Franco M.E.E."/>
            <person name="Lucentini C.G."/>
            <person name="Saparrat M.C.N."/>
            <person name="Balatti P.A."/>
        </authorList>
    </citation>
    <scope>NUCLEOTIDE SEQUENCE [LARGE SCALE GENOMIC DNA]</scope>
    <source>
        <strain evidence="9">CIDEFI 213</strain>
    </source>
</reference>
<dbReference type="InterPro" id="IPR041679">
    <property type="entry name" value="DNA2/NAM7-like_C"/>
</dbReference>
<feature type="domain" description="AAA+ ATPase" evidence="7">
    <location>
        <begin position="1897"/>
        <end position="2034"/>
    </location>
</feature>
<feature type="compositionally biased region" description="Polar residues" evidence="6">
    <location>
        <begin position="1230"/>
        <end position="1239"/>
    </location>
</feature>
<dbReference type="FunFam" id="3.40.50.300:FF:001660">
    <property type="entry name" value="NF-X1 finger and helicase protein, putative"/>
    <property type="match status" value="1"/>
</dbReference>
<dbReference type="Gene3D" id="3.40.50.300">
    <property type="entry name" value="P-loop containing nucleotide triphosphate hydrolases"/>
    <property type="match status" value="6"/>
</dbReference>
<feature type="region of interest" description="Disordered" evidence="6">
    <location>
        <begin position="2131"/>
        <end position="2227"/>
    </location>
</feature>
<dbReference type="PANTHER" id="PTHR43392:SF2">
    <property type="entry name" value="AAA-TYPE ATPASE FAMILY PROTEIN _ ANKYRIN REPEAT FAMILY PROTEIN"/>
    <property type="match status" value="1"/>
</dbReference>
<organism evidence="8 9">
    <name type="scientific">Stemphylium lycopersici</name>
    <name type="common">Tomato gray leaf spot disease fungus</name>
    <name type="synonym">Thyrospora lycopersici</name>
    <dbReference type="NCBI Taxonomy" id="183478"/>
    <lineage>
        <taxon>Eukaryota</taxon>
        <taxon>Fungi</taxon>
        <taxon>Dikarya</taxon>
        <taxon>Ascomycota</taxon>
        <taxon>Pezizomycotina</taxon>
        <taxon>Dothideomycetes</taxon>
        <taxon>Pleosporomycetidae</taxon>
        <taxon>Pleosporales</taxon>
        <taxon>Pleosporineae</taxon>
        <taxon>Pleosporaceae</taxon>
        <taxon>Stemphylium</taxon>
    </lineage>
</organism>
<dbReference type="FunFam" id="3.40.50.300:FF:000216">
    <property type="entry name" value="Type VII secretion ATPase EccA"/>
    <property type="match status" value="2"/>
</dbReference>
<dbReference type="InterPro" id="IPR041627">
    <property type="entry name" value="AAA_lid_6"/>
</dbReference>
<keyword evidence="8" id="KW-0378">Hydrolase</keyword>
<dbReference type="GO" id="GO:0016887">
    <property type="term" value="F:ATP hydrolysis activity"/>
    <property type="evidence" value="ECO:0007669"/>
    <property type="project" value="InterPro"/>
</dbReference>
<keyword evidence="2" id="KW-0547">Nucleotide-binding</keyword>
<dbReference type="FunFam" id="1.10.8.60:FF:000159">
    <property type="entry name" value="p-loop containing nucleoside triphosphate hydrolase protein"/>
    <property type="match status" value="1"/>
</dbReference>
<dbReference type="InterPro" id="IPR027417">
    <property type="entry name" value="P-loop_NTPase"/>
</dbReference>
<dbReference type="EC" id="3.6.1.15" evidence="8"/>
<dbReference type="InterPro" id="IPR003593">
    <property type="entry name" value="AAA+_ATPase"/>
</dbReference>
<feature type="compositionally biased region" description="Low complexity" evidence="6">
    <location>
        <begin position="1210"/>
        <end position="1225"/>
    </location>
</feature>
<evidence type="ECO:0000313" key="9">
    <source>
        <dbReference type="Proteomes" id="UP000249619"/>
    </source>
</evidence>
<dbReference type="InterPro" id="IPR000641">
    <property type="entry name" value="CbxX/CfxQ"/>
</dbReference>
<keyword evidence="3" id="KW-0347">Helicase</keyword>
<evidence type="ECO:0000313" key="8">
    <source>
        <dbReference type="EMBL" id="RAR12881.1"/>
    </source>
</evidence>
<protein>
    <submittedName>
        <fullName evidence="8">P-loop containing nucleoside triphosphate hydrolase protein</fullName>
        <ecNumber evidence="8">3.6.1.15</ecNumber>
    </submittedName>
</protein>
<dbReference type="CDD" id="cd00009">
    <property type="entry name" value="AAA"/>
    <property type="match status" value="2"/>
</dbReference>
<evidence type="ECO:0000256" key="3">
    <source>
        <dbReference type="ARBA" id="ARBA00022806"/>
    </source>
</evidence>
<dbReference type="InterPro" id="IPR050773">
    <property type="entry name" value="CbxX/CfxQ_RuBisCO_ESX"/>
</dbReference>
<dbReference type="SUPFAM" id="SSF52540">
    <property type="entry name" value="P-loop containing nucleoside triphosphate hydrolases"/>
    <property type="match status" value="4"/>
</dbReference>
<feature type="domain" description="AAA+ ATPase" evidence="7">
    <location>
        <begin position="1328"/>
        <end position="1464"/>
    </location>
</feature>
<dbReference type="CDD" id="cd18808">
    <property type="entry name" value="SF1_C_Upf1"/>
    <property type="match status" value="1"/>
</dbReference>
<dbReference type="InterPro" id="IPR041677">
    <property type="entry name" value="DNA2/NAM7_AAA_11"/>
</dbReference>
<dbReference type="FunFam" id="1.10.8.60:FF:000160">
    <property type="entry name" value="WGS project CABT00000000 data, contig 2.55"/>
    <property type="match status" value="1"/>
</dbReference>
<comment type="similarity">
    <text evidence="1">Belongs to the CbxX/CfxQ family.</text>
</comment>
<dbReference type="CDD" id="cd17936">
    <property type="entry name" value="EEXXEc_NFX1"/>
    <property type="match status" value="1"/>
</dbReference>
<gene>
    <name evidence="8" type="ORF">DDE83_003800</name>
</gene>
<dbReference type="Gene3D" id="1.10.8.60">
    <property type="match status" value="2"/>
</dbReference>
<dbReference type="Pfam" id="PF17866">
    <property type="entry name" value="AAA_lid_6"/>
    <property type="match status" value="2"/>
</dbReference>
<evidence type="ECO:0000259" key="7">
    <source>
        <dbReference type="SMART" id="SM00382"/>
    </source>
</evidence>
<feature type="region of interest" description="Disordered" evidence="6">
    <location>
        <begin position="1208"/>
        <end position="1274"/>
    </location>
</feature>
<dbReference type="GO" id="GO:0005524">
    <property type="term" value="F:ATP binding"/>
    <property type="evidence" value="ECO:0007669"/>
    <property type="project" value="UniProtKB-KW"/>
</dbReference>
<comment type="caution">
    <text evidence="8">The sequence shown here is derived from an EMBL/GenBank/DDBJ whole genome shotgun (WGS) entry which is preliminary data.</text>
</comment>
<feature type="domain" description="AAA+ ATPase" evidence="7">
    <location>
        <begin position="477"/>
        <end position="883"/>
    </location>
</feature>
<feature type="coiled-coil region" evidence="5">
    <location>
        <begin position="2232"/>
        <end position="2317"/>
    </location>
</feature>
<evidence type="ECO:0000256" key="4">
    <source>
        <dbReference type="ARBA" id="ARBA00022840"/>
    </source>
</evidence>
<dbReference type="EMBL" id="QGDH01000044">
    <property type="protein sequence ID" value="RAR12881.1"/>
    <property type="molecule type" value="Genomic_DNA"/>
</dbReference>
<keyword evidence="9" id="KW-1185">Reference proteome</keyword>
<dbReference type="InterPro" id="IPR047187">
    <property type="entry name" value="SF1_C_Upf1"/>
</dbReference>
<name>A0A364N772_STELY</name>
<sequence length="2352" mass="261809">MADQEAAAKRASGLTKLFQGVIYGRRDIKTTADGNRFLEALCAQEDASKCVELLVAAPAGLGAVAKSFRLSGDGAFLNGPASTVILYLSQSPVKQLYGGEFQQRVLEQIVQPPTFWDTLVKAHDARLLSPNGTHAFAWLLLELLYSRSEDIPDVRGIAEHVTANESLIDADSLEVRNLGQKIKHVLESTSNDSADGPGGRHDNDAADYRKIKLLPTPDEFASKELPFYRRADAVASVDPENRSLIHLDNQFRLLREDLLGELRNDFQIAAGQKKGKRRVILKNLGYAGIDCGPEKKRKPCSLKLHCRDDVPQLRSIKGVANRKKYLDQNKNVLKHQSLGCLVSNNQIIAFATVDRDVDLLAQVASVIVLRVADAGSFGKALMACRTVQDLSFVQVDTAVFAYEPILKCLQSLTELPLEDQLLGLTPHSAEVVSGIQPTKIINDIHRNWYQDLQDIVGSTQPINLDRAQAESLLTGLMQRVSLIQGPPGTGKSFIGALIAKILHDHTQETILVLTYTNHALDQFLEDIQKAGVPASSIVRLGSKFSPATRALSIKEQPNDYKMSGQTWTMIQSQKLQAESYHDSLIAKVAKFTSLHLNNWALLEFLEFSEDSEYFDAFAVPESDDGMTVMGRNNKRIDEHYLVERWLQGRDAGVYVGYATQHFPHVWQVPPSTRRELQLRWHKAILEEHIADITTLVAKYNTCRTRIDNLFREKTFHVLGKKRVIGCTTTAAAMYTEEIRKAAPGIVLVEEAGEILESHVLTALTPSSKQLILIGDHKQLRPKVNNYGLTEEKGDGYNLNVSLFERLVVSGVPHTTLIKQHRMRPEISSLVRSLTYPELEDADKTQGRPTLRGFRDNVIFVSHSCPELNAMQIADRRDDGAKSSKENLYEAEMVLKCVRYLGQQGYGTDDIVVLTPYLGQLYLLMSTLSKDNDPILNDLDSHELIQAGLITPAGANISKRKLRISTIDNYQGEESEIVIACLTRSNEAGDIGFMASPQRVNVLLSRARNALIMIGNANTFMNSRKGKEVWVPLMDNLKQDGHVYDGFPIKCEQHPEKTALLSEKEQFDSVCPDGGCSEPCGKMLSCGFHPCPQRCHQLQDHSKMECKVIVSFTCTNKHTTTRKCHEKTAAHCRKCEAEVRAREKKRQRDHKLDEERQAKQRAYAAQLAEIEAEIEHRKRVLRDQAEDNNRQQSLDQKKQDLRNLQEKIIRPAKQQASSSSPPTSSAKKSRNTATPQQDGTASKAAKGQSPGATANSEHTASSQSESESDWDDSKAKDEWEWQKMYEGAENEALDSLVPMIGLESVKQKFLMIKAKVDTMVRQNASLKDERFGAALLGNPGTGKTTVARYYAKFLVNVGALPGDHFIESSGSALANDGVSACKAHIEKILEEGGGVFFIDEAYQLVSGNSPGGKAVLDYLLAEIENLTGKVAFVLAGYHKQMEGFFSHNPGIPSRIPIRMEFQDYEDRELQQIFCQYIEKKYRGNMKIENGKSGLYVRIVARRIGRGRARDGFGNAREVQNKIAQITERQARRIHKERRSGAMPDDNLLTKEDLIGPEPSSVLKNNAAWKKLQKLIGLTSVKESVQVLLDGIQTNYQLELKEKPIIQYSLNRCFVGSPGTGNTTLTRTMIERRLTLWNVGKTSVAKIYGRILADIGLLSDGEVVVKNPADFVGNVLGGSEANTKAILASTIGKVLIIDEAYMLASGAKGDHFKAAVIDTIVAEVQSTPGEDRCVLLLGYKDQMEEMFRDVNPGLARRFPLESAFVFEDFNDAEIRHIFDLKLKDIGFGATDQAKKVAMDVLARARNRPNFGNAGEVDIILDRAKALHQKHVSARKVKQFGTFEAIDFDPEFDRGERAATNLQAIFQDVVGCESLIKQFHGYQTTAANMKALGMDPREQIPFNFLFKGPPGTGKTTTAAKMGKIFYDMGFLSQAKVEECSATDLIGQYVGHTGPKVQKLMEKAMGKVLFVDEAYRLAEGGFATEAMDELVDCLTKPKFAQKLVVILAGYDKDIDRLMSMNPGLTSRFPETVVFKHLEPETCLELLAKVLEKRKNKAPLDISVIDPASEQLKQRCLEFFGRLSALESWGNARDVKSLAKNMFQALISRATPPDISLTLTEDIVIGEMKAMLNERSQRNAAVGTSRFGNRLPLRPTPQPQAQGSVPPATSAPNSATNTGSPPPSAPPPTAVETDEQEEAPKLTNRKAESAAEPEDPLESIFKARRDPGVSDEDWEQLERDKQAMVAKEQEFRRLQEEKREEEGRIKEFIRAEQAAADEEERRIREQARIAAVLERRRRDEELAAIERERQKEMERQKKLRMLGPCPAGYTWIKQSSGYRCAGGSHTLADADIDAYCR</sequence>
<dbReference type="CDD" id="cd06008">
    <property type="entry name" value="NF-X1-zinc-finger"/>
    <property type="match status" value="1"/>
</dbReference>
<proteinExistence type="inferred from homology"/>
<dbReference type="Pfam" id="PF13087">
    <property type="entry name" value="AAA_12"/>
    <property type="match status" value="1"/>
</dbReference>
<dbReference type="InterPro" id="IPR003959">
    <property type="entry name" value="ATPase_AAA_core"/>
</dbReference>
<feature type="compositionally biased region" description="Pro residues" evidence="6">
    <location>
        <begin position="2175"/>
        <end position="2184"/>
    </location>
</feature>
<dbReference type="PRINTS" id="PR00819">
    <property type="entry name" value="CBXCFQXSUPER"/>
</dbReference>